<feature type="domain" description="BBS7 beta-propeller" evidence="3">
    <location>
        <begin position="67"/>
        <end position="217"/>
    </location>
</feature>
<dbReference type="InterPro" id="IPR056333">
    <property type="entry name" value="BBS7_pf_dom"/>
</dbReference>
<dbReference type="GO" id="GO:0034464">
    <property type="term" value="C:BBSome"/>
    <property type="evidence" value="ECO:0007669"/>
    <property type="project" value="TreeGrafter"/>
</dbReference>
<dbReference type="GO" id="GO:0005930">
    <property type="term" value="C:axoneme"/>
    <property type="evidence" value="ECO:0007669"/>
    <property type="project" value="TreeGrafter"/>
</dbReference>
<dbReference type="GO" id="GO:0008104">
    <property type="term" value="P:intracellular protein localization"/>
    <property type="evidence" value="ECO:0007669"/>
    <property type="project" value="TreeGrafter"/>
</dbReference>
<evidence type="ECO:0000313" key="4">
    <source>
        <dbReference type="EMBL" id="VDP52606.1"/>
    </source>
</evidence>
<dbReference type="InterPro" id="IPR056334">
    <property type="entry name" value="BBS7_GAE_dom"/>
</dbReference>
<feature type="non-terminal residue" evidence="4">
    <location>
        <position position="1"/>
    </location>
</feature>
<proteinExistence type="predicted"/>
<evidence type="ECO:0000313" key="5">
    <source>
        <dbReference type="Proteomes" id="UP000269396"/>
    </source>
</evidence>
<dbReference type="PANTHER" id="PTHR16074">
    <property type="entry name" value="BARDET-BIEDL SYNDROME 7 PROTEIN"/>
    <property type="match status" value="1"/>
</dbReference>
<evidence type="ECO:0000259" key="2">
    <source>
        <dbReference type="Pfam" id="PF23361"/>
    </source>
</evidence>
<dbReference type="EMBL" id="UZAL01030202">
    <property type="protein sequence ID" value="VDP52606.1"/>
    <property type="molecule type" value="Genomic_DNA"/>
</dbReference>
<feature type="domain" description="BBS7 GAE" evidence="1">
    <location>
        <begin position="274"/>
        <end position="371"/>
    </location>
</feature>
<dbReference type="SUPFAM" id="SSF50978">
    <property type="entry name" value="WD40 repeat-like"/>
    <property type="match status" value="1"/>
</dbReference>
<keyword evidence="5" id="KW-1185">Reference proteome</keyword>
<dbReference type="Proteomes" id="UP000269396">
    <property type="component" value="Unassembled WGS sequence"/>
</dbReference>
<evidence type="ECO:0000259" key="3">
    <source>
        <dbReference type="Pfam" id="PF23743"/>
    </source>
</evidence>
<dbReference type="Pfam" id="PF23743">
    <property type="entry name" value="Beta-prop_BBS7"/>
    <property type="match status" value="1"/>
</dbReference>
<feature type="domain" description="BBS7 platform" evidence="2">
    <location>
        <begin position="401"/>
        <end position="511"/>
    </location>
</feature>
<sequence>HTKFSVRSPITCICIGTYQNNEKQRIISVCHNFNISGFTLKGKQIFEYPSTIQGHVNSISPVTINRAHKSYPSNYLMYGTSEGYFGLFQVTSENVTRIWEASSKFGTSEILSLEHYDMLNYDNNKNNSNDDDDDDDSENTEEILIVAFTSGRIELYKYDQHKYPLLMYETHALTASKYGIKLITFNPGDKMAGRFSNVNYPELLCITYTGLVFGLTTQPIRKETFFDQPDVMELQFMSKVDKLNEEISNLENQLQLMKLNQKQIEKEQIILIPLELDYKFYLNKDLSVYCLNIETQIPIDHILIQSNCPIDLFDIEENTAVSSSSECTKDDGNALLTTYRCQVNTTRFDIQFRTVEGHYGHVSVYVVPKINLSNMVTCKCIKLLIHPLSLHCLTHHIEDEPLKRYWNRLQLTGNFSLTEMHNWLSMCLPETPERPTLINSDTKQGDENENRDCEESAQLFYKSIYLKSQLKCVYAKGYANLQSDNLSTIAILKDVLTKEATRKKIQLSINLGTLHYLVIKFGS</sequence>
<reference evidence="4 5" key="1">
    <citation type="submission" date="2018-11" db="EMBL/GenBank/DDBJ databases">
        <authorList>
            <consortium name="Pathogen Informatics"/>
        </authorList>
    </citation>
    <scope>NUCLEOTIDE SEQUENCE [LARGE SCALE GENOMIC DNA]</scope>
    <source>
        <strain>Denwood</strain>
        <strain evidence="5">Zambia</strain>
    </source>
</reference>
<dbReference type="InterPro" id="IPR056332">
    <property type="entry name" value="Beta-prop_BBS7"/>
</dbReference>
<organism evidence="4 5">
    <name type="scientific">Schistosoma mattheei</name>
    <dbReference type="NCBI Taxonomy" id="31246"/>
    <lineage>
        <taxon>Eukaryota</taxon>
        <taxon>Metazoa</taxon>
        <taxon>Spiralia</taxon>
        <taxon>Lophotrochozoa</taxon>
        <taxon>Platyhelminthes</taxon>
        <taxon>Trematoda</taxon>
        <taxon>Digenea</taxon>
        <taxon>Strigeidida</taxon>
        <taxon>Schistosomatoidea</taxon>
        <taxon>Schistosomatidae</taxon>
        <taxon>Schistosoma</taxon>
    </lineage>
</organism>
<accession>A0A183P6P6</accession>
<dbReference type="GO" id="GO:0016020">
    <property type="term" value="C:membrane"/>
    <property type="evidence" value="ECO:0007669"/>
    <property type="project" value="TreeGrafter"/>
</dbReference>
<dbReference type="AlphaFoldDB" id="A0A183P6P6"/>
<dbReference type="PANTHER" id="PTHR16074:SF4">
    <property type="entry name" value="BARDET-BIEDL SYNDROME 7 PROTEIN"/>
    <property type="match status" value="1"/>
</dbReference>
<dbReference type="GO" id="GO:0060271">
    <property type="term" value="P:cilium assembly"/>
    <property type="evidence" value="ECO:0007669"/>
    <property type="project" value="TreeGrafter"/>
</dbReference>
<dbReference type="GO" id="GO:0043005">
    <property type="term" value="C:neuron projection"/>
    <property type="evidence" value="ECO:0007669"/>
    <property type="project" value="TreeGrafter"/>
</dbReference>
<dbReference type="STRING" id="31246.A0A183P6P6"/>
<dbReference type="Gene3D" id="2.130.10.10">
    <property type="entry name" value="YVTN repeat-like/Quinoprotein amine dehydrogenase"/>
    <property type="match status" value="1"/>
</dbReference>
<dbReference type="Pfam" id="PF23360">
    <property type="entry name" value="BBS7_GAE"/>
    <property type="match status" value="1"/>
</dbReference>
<protein>
    <submittedName>
        <fullName evidence="4">Uncharacterized protein</fullName>
    </submittedName>
</protein>
<dbReference type="Pfam" id="PF23361">
    <property type="entry name" value="BBS7_pf"/>
    <property type="match status" value="1"/>
</dbReference>
<name>A0A183P6P6_9TREM</name>
<gene>
    <name evidence="4" type="ORF">SMTD_LOCUS10032</name>
</gene>
<dbReference type="GO" id="GO:0036064">
    <property type="term" value="C:ciliary basal body"/>
    <property type="evidence" value="ECO:0007669"/>
    <property type="project" value="TreeGrafter"/>
</dbReference>
<dbReference type="InterPro" id="IPR015943">
    <property type="entry name" value="WD40/YVTN_repeat-like_dom_sf"/>
</dbReference>
<evidence type="ECO:0000259" key="1">
    <source>
        <dbReference type="Pfam" id="PF23360"/>
    </source>
</evidence>
<dbReference type="InterPro" id="IPR036322">
    <property type="entry name" value="WD40_repeat_dom_sf"/>
</dbReference>